<dbReference type="EMBL" id="LN907858">
    <property type="protein sequence ID" value="CUU39475.1"/>
    <property type="molecule type" value="Genomic_DNA"/>
</dbReference>
<dbReference type="AlphaFoldDB" id="A0A0S4PT55"/>
<evidence type="ECO:0000313" key="2">
    <source>
        <dbReference type="EMBL" id="CUU39475.1"/>
    </source>
</evidence>
<evidence type="ECO:0000259" key="1">
    <source>
        <dbReference type="Pfam" id="PF07007"/>
    </source>
</evidence>
<dbReference type="Proteomes" id="UP000064525">
    <property type="component" value="Chromosome I"/>
</dbReference>
<dbReference type="GeneID" id="78152226"/>
<feature type="domain" description="Lysozyme inhibitor LprI-like N-terminal" evidence="1">
    <location>
        <begin position="86"/>
        <end position="183"/>
    </location>
</feature>
<sequence>MKYINVAFAFSVMCHTAFADSESLRQLAKNVGIEPAKLEYVGTECTKDAAKAKAQVRQSPPHEQTYKFEITRLECEIAMLSASVLSSTQGMIETLSYGYEEYDKLLNKYYNLYRAEYKKQNQGKGQDTLLEEQRAWLNLRDSYETYLRQHRAHIYESNGGGTMWSVIANGAKLTFLKKRVEELFLQYKTAKNGEAIEFYSIFGNISDDNK</sequence>
<dbReference type="Pfam" id="PF07007">
    <property type="entry name" value="LprI"/>
    <property type="match status" value="1"/>
</dbReference>
<dbReference type="KEGG" id="hty:BN2458_PEG0589"/>
<organism evidence="2 3">
    <name type="scientific">Helicobacter typhlonius</name>
    <dbReference type="NCBI Taxonomy" id="76936"/>
    <lineage>
        <taxon>Bacteria</taxon>
        <taxon>Pseudomonadati</taxon>
        <taxon>Campylobacterota</taxon>
        <taxon>Epsilonproteobacteria</taxon>
        <taxon>Campylobacterales</taxon>
        <taxon>Helicobacteraceae</taxon>
        <taxon>Helicobacter</taxon>
    </lineage>
</organism>
<dbReference type="PATRIC" id="fig|76936.10.peg.576"/>
<accession>A0A0S4PT55</accession>
<dbReference type="RefSeq" id="WP_231944830.1">
    <property type="nucleotide sequence ID" value="NZ_CAOMJD010000029.1"/>
</dbReference>
<gene>
    <name evidence="2" type="ORF">BN2458_PEG0589</name>
</gene>
<dbReference type="InterPro" id="IPR009739">
    <property type="entry name" value="LprI-like_N"/>
</dbReference>
<protein>
    <recommendedName>
        <fullName evidence="1">Lysozyme inhibitor LprI-like N-terminal domain-containing protein</fullName>
    </recommendedName>
</protein>
<reference evidence="3" key="1">
    <citation type="submission" date="2015-11" db="EMBL/GenBank/DDBJ databases">
        <authorList>
            <person name="Anvar S.Y."/>
        </authorList>
    </citation>
    <scope>NUCLEOTIDE SEQUENCE [LARGE SCALE GENOMIC DNA]</scope>
</reference>
<evidence type="ECO:0000313" key="3">
    <source>
        <dbReference type="Proteomes" id="UP000064525"/>
    </source>
</evidence>
<name>A0A0S4PT55_9HELI</name>
<proteinExistence type="predicted"/>
<dbReference type="Gene3D" id="1.20.1270.180">
    <property type="match status" value="1"/>
</dbReference>